<keyword evidence="2" id="KW-1185">Reference proteome</keyword>
<comment type="caution">
    <text evidence="1">The sequence shown here is derived from an EMBL/GenBank/DDBJ whole genome shotgun (WGS) entry which is preliminary data.</text>
</comment>
<dbReference type="EMBL" id="CATNWA010014517">
    <property type="protein sequence ID" value="CAI9572761.1"/>
    <property type="molecule type" value="Genomic_DNA"/>
</dbReference>
<dbReference type="Proteomes" id="UP001162483">
    <property type="component" value="Unassembled WGS sequence"/>
</dbReference>
<dbReference type="Gene3D" id="3.30.420.10">
    <property type="entry name" value="Ribonuclease H-like superfamily/Ribonuclease H"/>
    <property type="match status" value="1"/>
</dbReference>
<gene>
    <name evidence="1" type="ORF">SPARVUS_LOCUS7494097</name>
</gene>
<name>A0ABN9DNK0_9NEOB</name>
<dbReference type="InterPro" id="IPR036397">
    <property type="entry name" value="RNaseH_sf"/>
</dbReference>
<reference evidence="1" key="1">
    <citation type="submission" date="2023-05" db="EMBL/GenBank/DDBJ databases">
        <authorList>
            <person name="Stuckert A."/>
        </authorList>
    </citation>
    <scope>NUCLEOTIDE SEQUENCE</scope>
</reference>
<proteinExistence type="predicted"/>
<evidence type="ECO:0000313" key="1">
    <source>
        <dbReference type="EMBL" id="CAI9572761.1"/>
    </source>
</evidence>
<evidence type="ECO:0008006" key="3">
    <source>
        <dbReference type="Google" id="ProtNLM"/>
    </source>
</evidence>
<organism evidence="1 2">
    <name type="scientific">Staurois parvus</name>
    <dbReference type="NCBI Taxonomy" id="386267"/>
    <lineage>
        <taxon>Eukaryota</taxon>
        <taxon>Metazoa</taxon>
        <taxon>Chordata</taxon>
        <taxon>Craniata</taxon>
        <taxon>Vertebrata</taxon>
        <taxon>Euteleostomi</taxon>
        <taxon>Amphibia</taxon>
        <taxon>Batrachia</taxon>
        <taxon>Anura</taxon>
        <taxon>Neobatrachia</taxon>
        <taxon>Ranoidea</taxon>
        <taxon>Ranidae</taxon>
        <taxon>Staurois</taxon>
    </lineage>
</organism>
<sequence length="83" mass="9612">MNIPREIHGMSFHGRLATSKPYITKCNAKCWMQWCKAHCQWTLEQWRRVLWHDESYFSGNPMDVSGFGGCQENGTCLTALCQV</sequence>
<evidence type="ECO:0000313" key="2">
    <source>
        <dbReference type="Proteomes" id="UP001162483"/>
    </source>
</evidence>
<accession>A0ABN9DNK0</accession>
<protein>
    <recommendedName>
        <fullName evidence="3">Transposase</fullName>
    </recommendedName>
</protein>